<keyword evidence="2" id="KW-1185">Reference proteome</keyword>
<accession>A0ABT5Z7Q5</accession>
<dbReference type="RefSeq" id="WP_275819502.1">
    <property type="nucleotide sequence ID" value="NZ_BAAANM010000028.1"/>
</dbReference>
<gene>
    <name evidence="1" type="ORF">P2L57_29295</name>
</gene>
<proteinExistence type="predicted"/>
<organism evidence="1 2">
    <name type="scientific">Streptantibioticus ferralitis</name>
    <dbReference type="NCBI Taxonomy" id="236510"/>
    <lineage>
        <taxon>Bacteria</taxon>
        <taxon>Bacillati</taxon>
        <taxon>Actinomycetota</taxon>
        <taxon>Actinomycetes</taxon>
        <taxon>Kitasatosporales</taxon>
        <taxon>Streptomycetaceae</taxon>
        <taxon>Streptantibioticus</taxon>
    </lineage>
</organism>
<evidence type="ECO:0000313" key="2">
    <source>
        <dbReference type="Proteomes" id="UP001220022"/>
    </source>
</evidence>
<comment type="caution">
    <text evidence="1">The sequence shown here is derived from an EMBL/GenBank/DDBJ whole genome shotgun (WGS) entry which is preliminary data.</text>
</comment>
<evidence type="ECO:0000313" key="1">
    <source>
        <dbReference type="EMBL" id="MDF2259667.1"/>
    </source>
</evidence>
<sequence length="207" mass="23045">MASPRNTERPGDDDMDAMQQLCNEISDLVMDIRVLRAHAQQELYATATAYAPETAPVEPVFVLETDEERVMREEGEQMLADAIEAERDTQWLADREADAAANAHTMSSGEITEQYAAHVERQYLAAEDYCRGVLLNRRAAAAGIDPRTLFSGPSHVAYARASEELLTFWSEVERRLTKTEFTAHLSGRWTQAAQTARHAAWDCAAAA</sequence>
<dbReference type="Proteomes" id="UP001220022">
    <property type="component" value="Unassembled WGS sequence"/>
</dbReference>
<dbReference type="EMBL" id="JARHTQ010000025">
    <property type="protein sequence ID" value="MDF2259667.1"/>
    <property type="molecule type" value="Genomic_DNA"/>
</dbReference>
<name>A0ABT5Z7Q5_9ACTN</name>
<reference evidence="1 2" key="1">
    <citation type="submission" date="2023-03" db="EMBL/GenBank/DDBJ databases">
        <title>Draft genome sequence of type strain Streptomyces ferralitis JCM 14344.</title>
        <authorList>
            <person name="Klaysubun C."/>
            <person name="Duangmal K."/>
        </authorList>
    </citation>
    <scope>NUCLEOTIDE SEQUENCE [LARGE SCALE GENOMIC DNA]</scope>
    <source>
        <strain evidence="1 2">JCM 14344</strain>
    </source>
</reference>
<protein>
    <submittedName>
        <fullName evidence="1">Uncharacterized protein</fullName>
    </submittedName>
</protein>